<name>A0AAD4NAE1_9BILA</name>
<reference evidence="2" key="1">
    <citation type="submission" date="2022-01" db="EMBL/GenBank/DDBJ databases">
        <title>Genome Sequence Resource for Two Populations of Ditylenchus destructor, the Migratory Endoparasitic Phytonematode.</title>
        <authorList>
            <person name="Zhang H."/>
            <person name="Lin R."/>
            <person name="Xie B."/>
        </authorList>
    </citation>
    <scope>NUCLEOTIDE SEQUENCE</scope>
    <source>
        <strain evidence="2">BazhouSP</strain>
    </source>
</reference>
<feature type="region of interest" description="Disordered" evidence="1">
    <location>
        <begin position="1"/>
        <end position="133"/>
    </location>
</feature>
<dbReference type="AlphaFoldDB" id="A0AAD4NAE1"/>
<feature type="compositionally biased region" description="Polar residues" evidence="1">
    <location>
        <begin position="156"/>
        <end position="166"/>
    </location>
</feature>
<keyword evidence="3" id="KW-1185">Reference proteome</keyword>
<feature type="region of interest" description="Disordered" evidence="1">
    <location>
        <begin position="344"/>
        <end position="368"/>
    </location>
</feature>
<evidence type="ECO:0000256" key="1">
    <source>
        <dbReference type="SAM" id="MobiDB-lite"/>
    </source>
</evidence>
<feature type="region of interest" description="Disordered" evidence="1">
    <location>
        <begin position="155"/>
        <end position="210"/>
    </location>
</feature>
<proteinExistence type="predicted"/>
<feature type="compositionally biased region" description="Basic and acidic residues" evidence="1">
    <location>
        <begin position="56"/>
        <end position="68"/>
    </location>
</feature>
<gene>
    <name evidence="2" type="ORF">DdX_06855</name>
</gene>
<dbReference type="Proteomes" id="UP001201812">
    <property type="component" value="Unassembled WGS sequence"/>
</dbReference>
<dbReference type="EMBL" id="JAKKPZ010000009">
    <property type="protein sequence ID" value="KAI1717125.1"/>
    <property type="molecule type" value="Genomic_DNA"/>
</dbReference>
<evidence type="ECO:0000313" key="2">
    <source>
        <dbReference type="EMBL" id="KAI1717125.1"/>
    </source>
</evidence>
<organism evidence="2 3">
    <name type="scientific">Ditylenchus destructor</name>
    <dbReference type="NCBI Taxonomy" id="166010"/>
    <lineage>
        <taxon>Eukaryota</taxon>
        <taxon>Metazoa</taxon>
        <taxon>Ecdysozoa</taxon>
        <taxon>Nematoda</taxon>
        <taxon>Chromadorea</taxon>
        <taxon>Rhabditida</taxon>
        <taxon>Tylenchina</taxon>
        <taxon>Tylenchomorpha</taxon>
        <taxon>Sphaerularioidea</taxon>
        <taxon>Anguinidae</taxon>
        <taxon>Anguininae</taxon>
        <taxon>Ditylenchus</taxon>
    </lineage>
</organism>
<feature type="compositionally biased region" description="Low complexity" evidence="1">
    <location>
        <begin position="1"/>
        <end position="35"/>
    </location>
</feature>
<feature type="compositionally biased region" description="Polar residues" evidence="1">
    <location>
        <begin position="182"/>
        <end position="198"/>
    </location>
</feature>
<accession>A0AAD4NAE1</accession>
<comment type="caution">
    <text evidence="2">The sequence shown here is derived from an EMBL/GenBank/DDBJ whole genome shotgun (WGS) entry which is preliminary data.</text>
</comment>
<evidence type="ECO:0000313" key="3">
    <source>
        <dbReference type="Proteomes" id="UP001201812"/>
    </source>
</evidence>
<feature type="compositionally biased region" description="Low complexity" evidence="1">
    <location>
        <begin position="121"/>
        <end position="133"/>
    </location>
</feature>
<protein>
    <submittedName>
        <fullName evidence="2">Uncharacterized protein</fullName>
    </submittedName>
</protein>
<sequence length="440" mass="49654">MDSASSRRSNSLSKSPSKASTRSSQSTVRSSLSSTDSRHVAFIPSERSNRSTRRGSMSDKRTTFRDKVQYTPYPLEGRSLSKNRNEPLHRIARNTPFKLSRESHTSATHRSNPRLRVPQFSIGSKSSTSDSSSCLRAINRLISKNKGRITLEYLRVSTSPESSNSQETRDDTHNRQHRRSRLSSANSPSQHEILQHVTSDSDDPPSNRSSRMLHNEVMRRGGGNIQYSGVRASSISVPRSKINFWDENSNWDDIQSPIGTPEQRMKQPQAMTSRAGNELYFGGPEHRRWLTAVYGRSKKLPHFRRKIRVTGLFSSQLNRFRDSTNRTDSEQGTHDQMAFTMDPTNAESASDHQDDAIEGASNGMNDHHELTASVDSNAGQEHYGHKFDVGMRMLLDKTTKDVNFKVSFKSKSKTPKVDVMAITIDGNPIWRRKKLQSSGK</sequence>